<comment type="caution">
    <text evidence="1">The sequence shown here is derived from an EMBL/GenBank/DDBJ whole genome shotgun (WGS) entry which is preliminary data.</text>
</comment>
<dbReference type="EMBL" id="CAJHJT010000034">
    <property type="protein sequence ID" value="CAD7003610.1"/>
    <property type="molecule type" value="Genomic_DNA"/>
</dbReference>
<gene>
    <name evidence="1" type="ORF">CCAP1982_LOCUS12054</name>
</gene>
<evidence type="ECO:0000313" key="2">
    <source>
        <dbReference type="Proteomes" id="UP000606786"/>
    </source>
</evidence>
<evidence type="ECO:0000313" key="1">
    <source>
        <dbReference type="EMBL" id="CAD7003610.1"/>
    </source>
</evidence>
<sequence>MNEIVKGWKKPLTFTGVTVRSGLLLSVKISARQNGKMVDPAEVEGVVKGAEAQYNIPKGNGQTTSAATDEDLPSLNQTMLLPPRR</sequence>
<dbReference type="AlphaFoldDB" id="A0A811UXG4"/>
<accession>A0A811UXG4</accession>
<protein>
    <submittedName>
        <fullName evidence="1">(Mediterranean fruit fly) hypothetical protein</fullName>
    </submittedName>
</protein>
<keyword evidence="2" id="KW-1185">Reference proteome</keyword>
<dbReference type="Proteomes" id="UP000606786">
    <property type="component" value="Unassembled WGS sequence"/>
</dbReference>
<name>A0A811UXG4_CERCA</name>
<organism evidence="1 2">
    <name type="scientific">Ceratitis capitata</name>
    <name type="common">Mediterranean fruit fly</name>
    <name type="synonym">Tephritis capitata</name>
    <dbReference type="NCBI Taxonomy" id="7213"/>
    <lineage>
        <taxon>Eukaryota</taxon>
        <taxon>Metazoa</taxon>
        <taxon>Ecdysozoa</taxon>
        <taxon>Arthropoda</taxon>
        <taxon>Hexapoda</taxon>
        <taxon>Insecta</taxon>
        <taxon>Pterygota</taxon>
        <taxon>Neoptera</taxon>
        <taxon>Endopterygota</taxon>
        <taxon>Diptera</taxon>
        <taxon>Brachycera</taxon>
        <taxon>Muscomorpha</taxon>
        <taxon>Tephritoidea</taxon>
        <taxon>Tephritidae</taxon>
        <taxon>Ceratitis</taxon>
        <taxon>Ceratitis</taxon>
    </lineage>
</organism>
<proteinExistence type="predicted"/>
<reference evidence="1" key="1">
    <citation type="submission" date="2020-11" db="EMBL/GenBank/DDBJ databases">
        <authorList>
            <person name="Whitehead M."/>
        </authorList>
    </citation>
    <scope>NUCLEOTIDE SEQUENCE</scope>
    <source>
        <strain evidence="1">EGII</strain>
    </source>
</reference>